<sequence>MPGPANEAPTSVEALFYQYVFPRLPTDAQTLFREPPTISNPSSFLPLFRLLAPYIGYFVTLVAFIIVWTALSSIVGYMSRIFRFSLRLIPVIAIAAWVMASSEQGTLEELLELMKQWAGMAPTDGRREASPGVASLVNLLSAPKDGNPSRQPRRNPSRQGRARSRSPPYSSRGKPDPVAARADNKGAEKGQAGGLDFISSVLSSAVGSKNADDSANEWQRMLQDYVRQSVLKASGVDWLFGRQEKDEKKARRWW</sequence>
<evidence type="ECO:0000256" key="2">
    <source>
        <dbReference type="SAM" id="Phobius"/>
    </source>
</evidence>
<name>A0A1E3HGJ6_9TREE</name>
<dbReference type="EMBL" id="AWGJ01000010">
    <property type="protein sequence ID" value="ODN75462.1"/>
    <property type="molecule type" value="Genomic_DNA"/>
</dbReference>
<keyword evidence="2" id="KW-1133">Transmembrane helix</keyword>
<keyword evidence="2" id="KW-0812">Transmembrane</keyword>
<evidence type="ECO:0000313" key="4">
    <source>
        <dbReference type="Proteomes" id="UP000094065"/>
    </source>
</evidence>
<feature type="compositionally biased region" description="Basic residues" evidence="1">
    <location>
        <begin position="151"/>
        <end position="164"/>
    </location>
</feature>
<feature type="region of interest" description="Disordered" evidence="1">
    <location>
        <begin position="141"/>
        <end position="192"/>
    </location>
</feature>
<evidence type="ECO:0000313" key="3">
    <source>
        <dbReference type="EMBL" id="ODN75462.1"/>
    </source>
</evidence>
<keyword evidence="4" id="KW-1185">Reference proteome</keyword>
<accession>A0A1E3HGJ6</accession>
<feature type="transmembrane region" description="Helical" evidence="2">
    <location>
        <begin position="54"/>
        <end position="77"/>
    </location>
</feature>
<feature type="transmembrane region" description="Helical" evidence="2">
    <location>
        <begin position="84"/>
        <end position="100"/>
    </location>
</feature>
<reference evidence="3 4" key="1">
    <citation type="submission" date="2016-06" db="EMBL/GenBank/DDBJ databases">
        <title>Evolution of pathogenesis and genome organization in the Tremellales.</title>
        <authorList>
            <person name="Cuomo C."/>
            <person name="Litvintseva A."/>
            <person name="Heitman J."/>
            <person name="Chen Y."/>
            <person name="Sun S."/>
            <person name="Springer D."/>
            <person name="Dromer F."/>
            <person name="Young S."/>
            <person name="Zeng Q."/>
            <person name="Chapman S."/>
            <person name="Gujja S."/>
            <person name="Saif S."/>
            <person name="Birren B."/>
        </authorList>
    </citation>
    <scope>NUCLEOTIDE SEQUENCE [LARGE SCALE GENOMIC DNA]</scope>
    <source>
        <strain evidence="3 4">CBS 6039</strain>
    </source>
</reference>
<dbReference type="AlphaFoldDB" id="A0A1E3HGJ6"/>
<protein>
    <submittedName>
        <fullName evidence="3">Uncharacterized protein</fullName>
    </submittedName>
</protein>
<gene>
    <name evidence="3" type="ORF">L202_06601</name>
</gene>
<keyword evidence="2" id="KW-0472">Membrane</keyword>
<comment type="caution">
    <text evidence="3">The sequence shown here is derived from an EMBL/GenBank/DDBJ whole genome shotgun (WGS) entry which is preliminary data.</text>
</comment>
<organism evidence="3 4">
    <name type="scientific">Cryptococcus amylolentus CBS 6039</name>
    <dbReference type="NCBI Taxonomy" id="1295533"/>
    <lineage>
        <taxon>Eukaryota</taxon>
        <taxon>Fungi</taxon>
        <taxon>Dikarya</taxon>
        <taxon>Basidiomycota</taxon>
        <taxon>Agaricomycotina</taxon>
        <taxon>Tremellomycetes</taxon>
        <taxon>Tremellales</taxon>
        <taxon>Cryptococcaceae</taxon>
        <taxon>Cryptococcus</taxon>
    </lineage>
</organism>
<dbReference type="RefSeq" id="XP_018991112.1">
    <property type="nucleotide sequence ID" value="XM_019141137.1"/>
</dbReference>
<dbReference type="Proteomes" id="UP000094065">
    <property type="component" value="Unassembled WGS sequence"/>
</dbReference>
<evidence type="ECO:0000256" key="1">
    <source>
        <dbReference type="SAM" id="MobiDB-lite"/>
    </source>
</evidence>
<dbReference type="OrthoDB" id="2562427at2759"/>
<dbReference type="GeneID" id="30157910"/>
<proteinExistence type="predicted"/>